<dbReference type="Proteomes" id="UP000831785">
    <property type="component" value="Chromosome"/>
</dbReference>
<dbReference type="PANTHER" id="PTHR35580:SF1">
    <property type="entry name" value="PHYTASE-LIKE DOMAIN-CONTAINING PROTEIN"/>
    <property type="match status" value="1"/>
</dbReference>
<gene>
    <name evidence="2" type="ORF">MUN80_20975</name>
</gene>
<dbReference type="InterPro" id="IPR026444">
    <property type="entry name" value="Secre_tail"/>
</dbReference>
<dbReference type="SUPFAM" id="SSF101898">
    <property type="entry name" value="NHL repeat"/>
    <property type="match status" value="1"/>
</dbReference>
<dbReference type="InterPro" id="IPR052918">
    <property type="entry name" value="Motility_Chemotaxis_Reg"/>
</dbReference>
<reference evidence="2 3" key="1">
    <citation type="submission" date="2022-04" db="EMBL/GenBank/DDBJ databases">
        <title>Hymenobacter sp. isolated from the air.</title>
        <authorList>
            <person name="Won M."/>
            <person name="Lee C.-M."/>
            <person name="Woen H.-Y."/>
            <person name="Kwon S.-W."/>
        </authorList>
    </citation>
    <scope>NUCLEOTIDE SEQUENCE [LARGE SCALE GENOMIC DNA]</scope>
    <source>
        <strain evidence="3">5116 S-27</strain>
    </source>
</reference>
<sequence>MPRFYALPFLRTTALLIALALKLTLQTQAQALIQPPAWSGAVSLSPHPGNGRGYTFDADGNTYEVGSFSSNHTIGNTTLICQGYSDAFVAKYSPSGQMLWVRQLGTAFNEDGLDIAVDAAGKVYITGLFYGSISLGNGLTLVGAPYNFSSKVFVVCYSPEGTPEWAQQSLNTQSSSAGGGSIGLDTAGTVYVTGNFTRSITFGSYSIAAVDNIIGAATFLVRFDRATGTPLGVVKAFDRLSVDNAVSSTYPQMAVEPGGAVYLLISSLSQPLLFGGTTFASRGRDDIFVAHYSPQSAFEWVQQLGGAGDDTPSSGTTDAQGNLYLSGYFTGPAQFGTTTLPGAGSVDGFVLKYSPQGALQWLHSIGGAGSDSFSSPTLDAAGNVYVTGNFSGTAQLGTASITSAGNRDIIVASYSAQGQLRWVQQAGGSGDDRAYGIGIDRSGTLRVLGRYTGTCAFGTTSLTTAATTPELFMAQLSSSPLAIRSSAKTVSLLAFPNPANSQISLLGMPSGTPVQLLDALGRVARATTLTAAAQVSVRGLAPGLYTLRAIDAQGQQFAGKVVVE</sequence>
<keyword evidence="1" id="KW-0732">Signal</keyword>
<keyword evidence="3" id="KW-1185">Reference proteome</keyword>
<accession>A0ABY4F6C8</accession>
<dbReference type="NCBIfam" id="TIGR04183">
    <property type="entry name" value="Por_Secre_tail"/>
    <property type="match status" value="1"/>
</dbReference>
<organism evidence="2 3">
    <name type="scientific">Hymenobacter cellulosivorans</name>
    <dbReference type="NCBI Taxonomy" id="2932249"/>
    <lineage>
        <taxon>Bacteria</taxon>
        <taxon>Pseudomonadati</taxon>
        <taxon>Bacteroidota</taxon>
        <taxon>Cytophagia</taxon>
        <taxon>Cytophagales</taxon>
        <taxon>Hymenobacteraceae</taxon>
        <taxon>Hymenobacter</taxon>
    </lineage>
</organism>
<dbReference type="EMBL" id="CP095049">
    <property type="protein sequence ID" value="UOQ52222.1"/>
    <property type="molecule type" value="Genomic_DNA"/>
</dbReference>
<protein>
    <submittedName>
        <fullName evidence="2">T9SS type A sorting domain-containing protein</fullName>
    </submittedName>
</protein>
<evidence type="ECO:0000313" key="2">
    <source>
        <dbReference type="EMBL" id="UOQ52222.1"/>
    </source>
</evidence>
<dbReference type="RefSeq" id="WP_244715987.1">
    <property type="nucleotide sequence ID" value="NZ_CP095049.1"/>
</dbReference>
<feature type="chain" id="PRO_5046603885" evidence="1">
    <location>
        <begin position="32"/>
        <end position="564"/>
    </location>
</feature>
<feature type="signal peptide" evidence="1">
    <location>
        <begin position="1"/>
        <end position="31"/>
    </location>
</feature>
<evidence type="ECO:0000313" key="3">
    <source>
        <dbReference type="Proteomes" id="UP000831785"/>
    </source>
</evidence>
<name>A0ABY4F6C8_9BACT</name>
<dbReference type="PANTHER" id="PTHR35580">
    <property type="entry name" value="CELL SURFACE GLYCOPROTEIN (S-LAYER PROTEIN)-LIKE PROTEIN"/>
    <property type="match status" value="1"/>
</dbReference>
<proteinExistence type="predicted"/>
<evidence type="ECO:0000256" key="1">
    <source>
        <dbReference type="SAM" id="SignalP"/>
    </source>
</evidence>